<dbReference type="RefSeq" id="WP_189004167.1">
    <property type="nucleotide sequence ID" value="NZ_BMOD01000013.1"/>
</dbReference>
<evidence type="ECO:0000313" key="2">
    <source>
        <dbReference type="Proteomes" id="UP000632222"/>
    </source>
</evidence>
<dbReference type="Proteomes" id="UP000632222">
    <property type="component" value="Unassembled WGS sequence"/>
</dbReference>
<gene>
    <name evidence="1" type="ORF">GCM10008938_32270</name>
</gene>
<organism evidence="1 2">
    <name type="scientific">Deinococcus roseus</name>
    <dbReference type="NCBI Taxonomy" id="392414"/>
    <lineage>
        <taxon>Bacteria</taxon>
        <taxon>Thermotogati</taxon>
        <taxon>Deinococcota</taxon>
        <taxon>Deinococci</taxon>
        <taxon>Deinococcales</taxon>
        <taxon>Deinococcaceae</taxon>
        <taxon>Deinococcus</taxon>
    </lineage>
</organism>
<proteinExistence type="predicted"/>
<protein>
    <submittedName>
        <fullName evidence="1">Uncharacterized protein</fullName>
    </submittedName>
</protein>
<dbReference type="EMBL" id="BMOD01000013">
    <property type="protein sequence ID" value="GGJ43536.1"/>
    <property type="molecule type" value="Genomic_DNA"/>
</dbReference>
<keyword evidence="2" id="KW-1185">Reference proteome</keyword>
<sequence length="174" mass="20239">MSGSDTERHAMLSAQNLPKTSKFEEALYSLGDEWEMIEHVHLGHFTNLYVFLSVYGVHVVFPQTVYGVVDHYRYRLVINNENISKLAESILKSTVNLKRMLNCPVIPIMLHRQLIDAEEARDGFYDSKHPRQWDFIGVKLLTWESFGPHLKATKQPVLTQEELKVVRQKLKNLF</sequence>
<evidence type="ECO:0000313" key="1">
    <source>
        <dbReference type="EMBL" id="GGJ43536.1"/>
    </source>
</evidence>
<reference evidence="2" key="1">
    <citation type="journal article" date="2019" name="Int. J. Syst. Evol. Microbiol.">
        <title>The Global Catalogue of Microorganisms (GCM) 10K type strain sequencing project: providing services to taxonomists for standard genome sequencing and annotation.</title>
        <authorList>
            <consortium name="The Broad Institute Genomics Platform"/>
            <consortium name="The Broad Institute Genome Sequencing Center for Infectious Disease"/>
            <person name="Wu L."/>
            <person name="Ma J."/>
        </authorList>
    </citation>
    <scope>NUCLEOTIDE SEQUENCE [LARGE SCALE GENOMIC DNA]</scope>
    <source>
        <strain evidence="2">JCM 14370</strain>
    </source>
</reference>
<accession>A0ABQ2D2P3</accession>
<name>A0ABQ2D2P3_9DEIO</name>
<comment type="caution">
    <text evidence="1">The sequence shown here is derived from an EMBL/GenBank/DDBJ whole genome shotgun (WGS) entry which is preliminary data.</text>
</comment>